<proteinExistence type="inferred from homology"/>
<dbReference type="Pfam" id="PF02469">
    <property type="entry name" value="Fasciclin"/>
    <property type="match status" value="1"/>
</dbReference>
<protein>
    <recommendedName>
        <fullName evidence="3">FAS1 domain-containing protein</fullName>
    </recommendedName>
</protein>
<dbReference type="InterPro" id="IPR000782">
    <property type="entry name" value="FAS1_domain"/>
</dbReference>
<dbReference type="InterPro" id="IPR036378">
    <property type="entry name" value="FAS1_dom_sf"/>
</dbReference>
<accession>A0ABQ9KE04</accession>
<gene>
    <name evidence="4" type="ORF">P3X46_032674</name>
</gene>
<comment type="similarity">
    <text evidence="1">Belongs to the fasciclin-like AGP family.</text>
</comment>
<keyword evidence="5" id="KW-1185">Reference proteome</keyword>
<dbReference type="SMART" id="SM00554">
    <property type="entry name" value="FAS1"/>
    <property type="match status" value="2"/>
</dbReference>
<evidence type="ECO:0000256" key="2">
    <source>
        <dbReference type="SAM" id="SignalP"/>
    </source>
</evidence>
<evidence type="ECO:0000256" key="1">
    <source>
        <dbReference type="ARBA" id="ARBA00007843"/>
    </source>
</evidence>
<reference evidence="4 5" key="1">
    <citation type="journal article" date="2023" name="Plant Biotechnol. J.">
        <title>Chromosome-level wild Hevea brasiliensis genome provides new tools for genomic-assisted breeding and valuable loci to elevate rubber yield.</title>
        <authorList>
            <person name="Cheng H."/>
            <person name="Song X."/>
            <person name="Hu Y."/>
            <person name="Wu T."/>
            <person name="Yang Q."/>
            <person name="An Z."/>
            <person name="Feng S."/>
            <person name="Deng Z."/>
            <person name="Wu W."/>
            <person name="Zeng X."/>
            <person name="Tu M."/>
            <person name="Wang X."/>
            <person name="Huang H."/>
        </authorList>
    </citation>
    <scope>NUCLEOTIDE SEQUENCE [LARGE SCALE GENOMIC DNA]</scope>
    <source>
        <strain evidence="4">MT/VB/25A 57/8</strain>
    </source>
</reference>
<dbReference type="EMBL" id="JARPOI010000018">
    <property type="protein sequence ID" value="KAJ9135495.1"/>
    <property type="molecule type" value="Genomic_DNA"/>
</dbReference>
<comment type="caution">
    <text evidence="4">The sequence shown here is derived from an EMBL/GenBank/DDBJ whole genome shotgun (WGS) entry which is preliminary data.</text>
</comment>
<dbReference type="PROSITE" id="PS50213">
    <property type="entry name" value="FAS1"/>
    <property type="match status" value="2"/>
</dbReference>
<feature type="domain" description="FAS1" evidence="3">
    <location>
        <begin position="27"/>
        <end position="158"/>
    </location>
</feature>
<evidence type="ECO:0000259" key="3">
    <source>
        <dbReference type="PROSITE" id="PS50213"/>
    </source>
</evidence>
<dbReference type="Proteomes" id="UP001174677">
    <property type="component" value="Chromosome 18"/>
</dbReference>
<dbReference type="SUPFAM" id="SSF82153">
    <property type="entry name" value="FAS1 domain"/>
    <property type="match status" value="2"/>
</dbReference>
<dbReference type="Gene3D" id="2.30.180.10">
    <property type="entry name" value="FAS1 domain"/>
    <property type="match status" value="2"/>
</dbReference>
<name>A0ABQ9KE04_HEVBR</name>
<evidence type="ECO:0000313" key="5">
    <source>
        <dbReference type="Proteomes" id="UP001174677"/>
    </source>
</evidence>
<evidence type="ECO:0000313" key="4">
    <source>
        <dbReference type="EMBL" id="KAJ9135495.1"/>
    </source>
</evidence>
<organism evidence="4 5">
    <name type="scientific">Hevea brasiliensis</name>
    <name type="common">Para rubber tree</name>
    <name type="synonym">Siphonia brasiliensis</name>
    <dbReference type="NCBI Taxonomy" id="3981"/>
    <lineage>
        <taxon>Eukaryota</taxon>
        <taxon>Viridiplantae</taxon>
        <taxon>Streptophyta</taxon>
        <taxon>Embryophyta</taxon>
        <taxon>Tracheophyta</taxon>
        <taxon>Spermatophyta</taxon>
        <taxon>Magnoliopsida</taxon>
        <taxon>eudicotyledons</taxon>
        <taxon>Gunneridae</taxon>
        <taxon>Pentapetalae</taxon>
        <taxon>rosids</taxon>
        <taxon>fabids</taxon>
        <taxon>Malpighiales</taxon>
        <taxon>Euphorbiaceae</taxon>
        <taxon>Crotonoideae</taxon>
        <taxon>Micrandreae</taxon>
        <taxon>Hevea</taxon>
    </lineage>
</organism>
<feature type="signal peptide" evidence="2">
    <location>
        <begin position="1"/>
        <end position="21"/>
    </location>
</feature>
<sequence>MAFLLMLFLFILFISCSYALASSTTAFLNALDLLSSSGYLSMALTLQIISKSLNLDSSAATIFAPCDHAFVRSGQPSILKLQYHISPMRLTRDGLNALPIGTRIPTLLPNHSLVVTSSSCATFNTKLSINGVSIQELAILDNRSVVIYGINHFFNDSFEIPLNLAPAMGPSSMTGFSNESENGSSVLGVDSFRPASEFLVSRGYSIMATFLDLQLFGFRNETRLTIFTPTDEAIEAYARNINDYSFIFRGHVVPGLFSWQDLVWLNDGTSLQTFAGGFVINVTRSGDVVAPNGVLVIFPDMYYSEGLIMHGLNGLLMKQEKLGDSFSALNGEDNLNQPDYGENGAL</sequence>
<dbReference type="PANTHER" id="PTHR33985:SF21">
    <property type="entry name" value="FASCICLIN-LIKE ARABINOGALACTAN PROTEIN 20-RELATED"/>
    <property type="match status" value="1"/>
</dbReference>
<dbReference type="InterPro" id="IPR052806">
    <property type="entry name" value="Fasciclin-like_AGP"/>
</dbReference>
<feature type="domain" description="FAS1" evidence="3">
    <location>
        <begin position="194"/>
        <end position="316"/>
    </location>
</feature>
<dbReference type="PANTHER" id="PTHR33985">
    <property type="entry name" value="OS02G0491300 PROTEIN-RELATED"/>
    <property type="match status" value="1"/>
</dbReference>
<keyword evidence="2" id="KW-0732">Signal</keyword>
<feature type="chain" id="PRO_5045986161" description="FAS1 domain-containing protein" evidence="2">
    <location>
        <begin position="22"/>
        <end position="346"/>
    </location>
</feature>